<feature type="domain" description="BRCT" evidence="5">
    <location>
        <begin position="575"/>
        <end position="664"/>
    </location>
</feature>
<comment type="subcellular location">
    <subcellularLocation>
        <location evidence="1">Nucleus</location>
    </subcellularLocation>
</comment>
<dbReference type="InterPro" id="IPR001357">
    <property type="entry name" value="BRCT_dom"/>
</dbReference>
<dbReference type="PANTHER" id="PTHR23196:SF39">
    <property type="entry name" value="BRCT DOMAIN-CONTAINING PROTEIN"/>
    <property type="match status" value="1"/>
</dbReference>
<gene>
    <name evidence="6" type="ORF">DM860_011911</name>
</gene>
<dbReference type="Pfam" id="PF16589">
    <property type="entry name" value="BRCT_2"/>
    <property type="match status" value="1"/>
</dbReference>
<keyword evidence="3" id="KW-0539">Nucleus</keyword>
<feature type="region of interest" description="Disordered" evidence="4">
    <location>
        <begin position="401"/>
        <end position="425"/>
    </location>
</feature>
<dbReference type="CDD" id="cd18432">
    <property type="entry name" value="BRCT_PAXIP1_rpt6_like"/>
    <property type="match status" value="1"/>
</dbReference>
<reference evidence="6 7" key="1">
    <citation type="submission" date="2018-06" db="EMBL/GenBank/DDBJ databases">
        <title>The Genome of Cuscuta australis (Dodder) Provides Insight into the Evolution of Plant Parasitism.</title>
        <authorList>
            <person name="Liu H."/>
        </authorList>
    </citation>
    <scope>NUCLEOTIDE SEQUENCE [LARGE SCALE GENOMIC DNA]</scope>
    <source>
        <strain evidence="7">cv. Yunnan</strain>
        <tissue evidence="6">Vines</tissue>
    </source>
</reference>
<evidence type="ECO:0000259" key="5">
    <source>
        <dbReference type="PROSITE" id="PS50172"/>
    </source>
</evidence>
<dbReference type="GO" id="GO:0005634">
    <property type="term" value="C:nucleus"/>
    <property type="evidence" value="ECO:0007669"/>
    <property type="project" value="UniProtKB-SubCell"/>
</dbReference>
<dbReference type="CDD" id="cd17744">
    <property type="entry name" value="BRCT_MDC1_rpt1"/>
    <property type="match status" value="1"/>
</dbReference>
<feature type="compositionally biased region" description="Basic residues" evidence="4">
    <location>
        <begin position="377"/>
        <end position="386"/>
    </location>
</feature>
<dbReference type="Proteomes" id="UP000249390">
    <property type="component" value="Unassembled WGS sequence"/>
</dbReference>
<comment type="caution">
    <text evidence="6">The sequence shown here is derived from an EMBL/GenBank/DDBJ whole genome shotgun (WGS) entry which is preliminary data.</text>
</comment>
<keyword evidence="2" id="KW-0227">DNA damage</keyword>
<protein>
    <recommendedName>
        <fullName evidence="5">BRCT domain-containing protein</fullName>
    </recommendedName>
</protein>
<organism evidence="6 7">
    <name type="scientific">Cuscuta australis</name>
    <dbReference type="NCBI Taxonomy" id="267555"/>
    <lineage>
        <taxon>Eukaryota</taxon>
        <taxon>Viridiplantae</taxon>
        <taxon>Streptophyta</taxon>
        <taxon>Embryophyta</taxon>
        <taxon>Tracheophyta</taxon>
        <taxon>Spermatophyta</taxon>
        <taxon>Magnoliopsida</taxon>
        <taxon>eudicotyledons</taxon>
        <taxon>Gunneridae</taxon>
        <taxon>Pentapetalae</taxon>
        <taxon>asterids</taxon>
        <taxon>lamiids</taxon>
        <taxon>Solanales</taxon>
        <taxon>Convolvulaceae</taxon>
        <taxon>Cuscuteae</taxon>
        <taxon>Cuscuta</taxon>
        <taxon>Cuscuta subgen. Grammica</taxon>
        <taxon>Cuscuta sect. Cleistogrammica</taxon>
    </lineage>
</organism>
<dbReference type="InterPro" id="IPR036420">
    <property type="entry name" value="BRCT_dom_sf"/>
</dbReference>
<accession>A0A328DC84</accession>
<dbReference type="Gene3D" id="3.40.50.10190">
    <property type="entry name" value="BRCT domain"/>
    <property type="match status" value="2"/>
</dbReference>
<dbReference type="EMBL" id="NQVE01000175">
    <property type="protein sequence ID" value="RAL42128.1"/>
    <property type="molecule type" value="Genomic_DNA"/>
</dbReference>
<evidence type="ECO:0000313" key="7">
    <source>
        <dbReference type="Proteomes" id="UP000249390"/>
    </source>
</evidence>
<dbReference type="PROSITE" id="PS50172">
    <property type="entry name" value="BRCT"/>
    <property type="match status" value="1"/>
</dbReference>
<evidence type="ECO:0000256" key="4">
    <source>
        <dbReference type="SAM" id="MobiDB-lite"/>
    </source>
</evidence>
<evidence type="ECO:0000313" key="6">
    <source>
        <dbReference type="EMBL" id="RAL42128.1"/>
    </source>
</evidence>
<dbReference type="SUPFAM" id="SSF52113">
    <property type="entry name" value="BRCT domain"/>
    <property type="match status" value="1"/>
</dbReference>
<evidence type="ECO:0000256" key="3">
    <source>
        <dbReference type="ARBA" id="ARBA00023242"/>
    </source>
</evidence>
<feature type="compositionally biased region" description="Low complexity" evidence="4">
    <location>
        <begin position="413"/>
        <end position="423"/>
    </location>
</feature>
<keyword evidence="7" id="KW-1185">Reference proteome</keyword>
<dbReference type="AlphaFoldDB" id="A0A328DC84"/>
<evidence type="ECO:0000256" key="2">
    <source>
        <dbReference type="ARBA" id="ARBA00022763"/>
    </source>
</evidence>
<sequence length="791" mass="88851">MEMEGVFAEGVDGYFVPESPISDNQQVNVGSHTEAVGLSGCIKSFSSESEGEIVLDSEDEGMHGNEGIHAEAMTRGRCVGKRRYAPGYHSCKGYLRKKKNPLWAINECLDVEETRQDLQCSEMPKNLGRISRNGCKDASARDDDDLNHLLMCKYVESQEPERSSEENALKVVDLYLLNNDPNAFPLVETGAKGRSVSPRISHPNGPQTLARIKNQTRLDKKLEVFDWSGNSSGDEETSSLNRRKINLDLECNIDGLCDGVLAVQKPKAVGNVFQLNYGEGRSSSNKMEISKFQAMDTSFQDELHKDEQDQLNVASTYDYEVGFDTQVAAEAMEALSYALPLNLDPFCKHKGTKKETQMTELIPPAESGLSFSGELRSKKRTSRRPLRKLDADFSSFNDKKCGLRDKRRGKMGNHQNNNQSSSSFLERFTDQSFKKSMEVMNNKDKLVYWVHPRGKRTHKGASRHSFGWNNQYASSTVVSNCNYATIRDKGIPKCRDGDISTNLTHVDSYDLFSIVSSDVMLTERTINTVSSGNHIEQYDFKGSKHGRRLSRTFLTKELAKLGHRESLPDFMPRNSRRKGHTNVKVLLSQGLDKRTIKRQKKIVARLGFSVASCCSDASHFVADKFLRTKNMLEAMAIGIPVVTHLWLESCGQANSFINEKMFILRDYKKEREIGFSMPDSLAFSRQHPLLRDHKVFITPNVKPSRCTIQSLVTAVQGQEVAETKDVTTQGGTLVLSSEEDFAACAPFLKKGIAVYSSELLLNGIVTQKLEYERYRLFNNHVKEDCPISHAN</sequence>
<proteinExistence type="predicted"/>
<dbReference type="PANTHER" id="PTHR23196">
    <property type="entry name" value="PAX TRANSCRIPTION ACTIVATION DOMAIN INTERACTING PROTEIN"/>
    <property type="match status" value="1"/>
</dbReference>
<dbReference type="SMART" id="SM00292">
    <property type="entry name" value="BRCT"/>
    <property type="match status" value="1"/>
</dbReference>
<feature type="region of interest" description="Disordered" evidence="4">
    <location>
        <begin position="354"/>
        <end position="386"/>
    </location>
</feature>
<name>A0A328DC84_9ASTE</name>
<evidence type="ECO:0000256" key="1">
    <source>
        <dbReference type="ARBA" id="ARBA00004123"/>
    </source>
</evidence>
<dbReference type="GO" id="GO:0006974">
    <property type="term" value="P:DNA damage response"/>
    <property type="evidence" value="ECO:0007669"/>
    <property type="project" value="UniProtKB-KW"/>
</dbReference>
<dbReference type="InterPro" id="IPR051579">
    <property type="entry name" value="DDR_Transcriptional_Reg"/>
</dbReference>